<dbReference type="Proteomes" id="UP000314294">
    <property type="component" value="Unassembled WGS sequence"/>
</dbReference>
<evidence type="ECO:0000313" key="1">
    <source>
        <dbReference type="EMBL" id="TNN64228.1"/>
    </source>
</evidence>
<reference evidence="1 2" key="1">
    <citation type="submission" date="2019-03" db="EMBL/GenBank/DDBJ databases">
        <title>First draft genome of Liparis tanakae, snailfish: a comprehensive survey of snailfish specific genes.</title>
        <authorList>
            <person name="Kim W."/>
            <person name="Song I."/>
            <person name="Jeong J.-H."/>
            <person name="Kim D."/>
            <person name="Kim S."/>
            <person name="Ryu S."/>
            <person name="Song J.Y."/>
            <person name="Lee S.K."/>
        </authorList>
    </citation>
    <scope>NUCLEOTIDE SEQUENCE [LARGE SCALE GENOMIC DNA]</scope>
    <source>
        <tissue evidence="1">Muscle</tissue>
    </source>
</reference>
<gene>
    <name evidence="1" type="ORF">EYF80_025596</name>
</gene>
<accession>A0A4Z2HEC1</accession>
<proteinExistence type="predicted"/>
<dbReference type="EMBL" id="SRLO01000257">
    <property type="protein sequence ID" value="TNN64228.1"/>
    <property type="molecule type" value="Genomic_DNA"/>
</dbReference>
<organism evidence="1 2">
    <name type="scientific">Liparis tanakae</name>
    <name type="common">Tanaka's snailfish</name>
    <dbReference type="NCBI Taxonomy" id="230148"/>
    <lineage>
        <taxon>Eukaryota</taxon>
        <taxon>Metazoa</taxon>
        <taxon>Chordata</taxon>
        <taxon>Craniata</taxon>
        <taxon>Vertebrata</taxon>
        <taxon>Euteleostomi</taxon>
        <taxon>Actinopterygii</taxon>
        <taxon>Neopterygii</taxon>
        <taxon>Teleostei</taxon>
        <taxon>Neoteleostei</taxon>
        <taxon>Acanthomorphata</taxon>
        <taxon>Eupercaria</taxon>
        <taxon>Perciformes</taxon>
        <taxon>Cottioidei</taxon>
        <taxon>Cottales</taxon>
        <taxon>Liparidae</taxon>
        <taxon>Liparis</taxon>
    </lineage>
</organism>
<protein>
    <submittedName>
        <fullName evidence="1">Uncharacterized protein</fullName>
    </submittedName>
</protein>
<name>A0A4Z2HEC1_9TELE</name>
<dbReference type="AlphaFoldDB" id="A0A4Z2HEC1"/>
<keyword evidence="2" id="KW-1185">Reference proteome</keyword>
<evidence type="ECO:0000313" key="2">
    <source>
        <dbReference type="Proteomes" id="UP000314294"/>
    </source>
</evidence>
<comment type="caution">
    <text evidence="1">The sequence shown here is derived from an EMBL/GenBank/DDBJ whole genome shotgun (WGS) entry which is preliminary data.</text>
</comment>
<sequence>MCLCRVPPLLFHATLPRWQSKLVNTSPERTGAIGAVTDCDDFKAFSAAKGAHRSSNTQLSVFTSKADESKTAELKQQRSLDMSLPVQRECISIWMHSAT</sequence>